<keyword evidence="2" id="KW-1185">Reference proteome</keyword>
<sequence length="138" mass="15554">MHRAIKSRRSINTPFTPEIENSVYISRGQTAFSIPNSVSEKPEVSALHVTHEASRTQNMHNDHLATRSTEAQVIFGTTSNEGPCIVCVKGNFRGIMGRNARLEKISRIARPHWFHAPHASSLTYMICERHLCSFLLLL</sequence>
<accession>A0A0C3D483</accession>
<dbReference type="EMBL" id="KN822275">
    <property type="protein sequence ID" value="KIM51209.1"/>
    <property type="molecule type" value="Genomic_DNA"/>
</dbReference>
<reference evidence="1 2" key="1">
    <citation type="submission" date="2014-04" db="EMBL/GenBank/DDBJ databases">
        <authorList>
            <consortium name="DOE Joint Genome Institute"/>
            <person name="Kuo A."/>
            <person name="Kohler A."/>
            <person name="Nagy L.G."/>
            <person name="Floudas D."/>
            <person name="Copeland A."/>
            <person name="Barry K.W."/>
            <person name="Cichocki N."/>
            <person name="Veneault-Fourrey C."/>
            <person name="LaButti K."/>
            <person name="Lindquist E.A."/>
            <person name="Lipzen A."/>
            <person name="Lundell T."/>
            <person name="Morin E."/>
            <person name="Murat C."/>
            <person name="Sun H."/>
            <person name="Tunlid A."/>
            <person name="Henrissat B."/>
            <person name="Grigoriev I.V."/>
            <person name="Hibbett D.S."/>
            <person name="Martin F."/>
            <person name="Nordberg H.P."/>
            <person name="Cantor M.N."/>
            <person name="Hua S.X."/>
        </authorList>
    </citation>
    <scope>NUCLEOTIDE SEQUENCE [LARGE SCALE GENOMIC DNA]</scope>
    <source>
        <strain evidence="1 2">Foug A</strain>
    </source>
</reference>
<reference evidence="2" key="2">
    <citation type="submission" date="2015-01" db="EMBL/GenBank/DDBJ databases">
        <title>Evolutionary Origins and Diversification of the Mycorrhizal Mutualists.</title>
        <authorList>
            <consortium name="DOE Joint Genome Institute"/>
            <consortium name="Mycorrhizal Genomics Consortium"/>
            <person name="Kohler A."/>
            <person name="Kuo A."/>
            <person name="Nagy L.G."/>
            <person name="Floudas D."/>
            <person name="Copeland A."/>
            <person name="Barry K.W."/>
            <person name="Cichocki N."/>
            <person name="Veneault-Fourrey C."/>
            <person name="LaButti K."/>
            <person name="Lindquist E.A."/>
            <person name="Lipzen A."/>
            <person name="Lundell T."/>
            <person name="Morin E."/>
            <person name="Murat C."/>
            <person name="Riley R."/>
            <person name="Ohm R."/>
            <person name="Sun H."/>
            <person name="Tunlid A."/>
            <person name="Henrissat B."/>
            <person name="Grigoriev I.V."/>
            <person name="Hibbett D.S."/>
            <person name="Martin F."/>
        </authorList>
    </citation>
    <scope>NUCLEOTIDE SEQUENCE [LARGE SCALE GENOMIC DNA]</scope>
    <source>
        <strain evidence="2">Foug A</strain>
    </source>
</reference>
<evidence type="ECO:0000313" key="1">
    <source>
        <dbReference type="EMBL" id="KIM51209.1"/>
    </source>
</evidence>
<protein>
    <submittedName>
        <fullName evidence="1">Uncharacterized protein</fullName>
    </submittedName>
</protein>
<dbReference type="HOGENOM" id="CLU_1856479_0_0_1"/>
<evidence type="ECO:0000313" key="2">
    <source>
        <dbReference type="Proteomes" id="UP000053989"/>
    </source>
</evidence>
<dbReference type="InParanoid" id="A0A0C3D483"/>
<gene>
    <name evidence="1" type="ORF">SCLCIDRAFT_1224740</name>
</gene>
<name>A0A0C3D483_9AGAM</name>
<dbReference type="AlphaFoldDB" id="A0A0C3D483"/>
<organism evidence="1 2">
    <name type="scientific">Scleroderma citrinum Foug A</name>
    <dbReference type="NCBI Taxonomy" id="1036808"/>
    <lineage>
        <taxon>Eukaryota</taxon>
        <taxon>Fungi</taxon>
        <taxon>Dikarya</taxon>
        <taxon>Basidiomycota</taxon>
        <taxon>Agaricomycotina</taxon>
        <taxon>Agaricomycetes</taxon>
        <taxon>Agaricomycetidae</taxon>
        <taxon>Boletales</taxon>
        <taxon>Sclerodermatineae</taxon>
        <taxon>Sclerodermataceae</taxon>
        <taxon>Scleroderma</taxon>
    </lineage>
</organism>
<dbReference type="Proteomes" id="UP000053989">
    <property type="component" value="Unassembled WGS sequence"/>
</dbReference>
<proteinExistence type="predicted"/>